<feature type="domain" description="SWIM-type" evidence="2">
    <location>
        <begin position="402"/>
        <end position="440"/>
    </location>
</feature>
<evidence type="ECO:0000313" key="4">
    <source>
        <dbReference type="Proteomes" id="UP000478052"/>
    </source>
</evidence>
<dbReference type="InterPro" id="IPR007527">
    <property type="entry name" value="Znf_SWIM"/>
</dbReference>
<dbReference type="InterPro" id="IPR052579">
    <property type="entry name" value="Zinc_finger_SWIM"/>
</dbReference>
<evidence type="ECO:0000259" key="2">
    <source>
        <dbReference type="PROSITE" id="PS50966"/>
    </source>
</evidence>
<dbReference type="EMBL" id="VUJU01013287">
    <property type="protein sequence ID" value="KAF0705276.1"/>
    <property type="molecule type" value="Genomic_DNA"/>
</dbReference>
<dbReference type="PROSITE" id="PS50966">
    <property type="entry name" value="ZF_SWIM"/>
    <property type="match status" value="1"/>
</dbReference>
<dbReference type="OrthoDB" id="124789at2759"/>
<reference evidence="3 4" key="1">
    <citation type="submission" date="2019-08" db="EMBL/GenBank/DDBJ databases">
        <title>Whole genome of Aphis craccivora.</title>
        <authorList>
            <person name="Voronova N.V."/>
            <person name="Shulinski R.S."/>
            <person name="Bandarenka Y.V."/>
            <person name="Zhorov D.G."/>
            <person name="Warner D."/>
        </authorList>
    </citation>
    <scope>NUCLEOTIDE SEQUENCE [LARGE SCALE GENOMIC DNA]</scope>
    <source>
        <strain evidence="3">180601</strain>
        <tissue evidence="3">Whole Body</tissue>
    </source>
</reference>
<dbReference type="Pfam" id="PF21056">
    <property type="entry name" value="ZSWIM1-3_RNaseH-like"/>
    <property type="match status" value="1"/>
</dbReference>
<dbReference type="PANTHER" id="PTHR31569">
    <property type="entry name" value="SWIM-TYPE DOMAIN-CONTAINING PROTEIN"/>
    <property type="match status" value="1"/>
</dbReference>
<dbReference type="GO" id="GO:0008270">
    <property type="term" value="F:zinc ion binding"/>
    <property type="evidence" value="ECO:0007669"/>
    <property type="project" value="UniProtKB-KW"/>
</dbReference>
<name>A0A6G0VSZ9_APHCR</name>
<organism evidence="3 4">
    <name type="scientific">Aphis craccivora</name>
    <name type="common">Cowpea aphid</name>
    <dbReference type="NCBI Taxonomy" id="307492"/>
    <lineage>
        <taxon>Eukaryota</taxon>
        <taxon>Metazoa</taxon>
        <taxon>Ecdysozoa</taxon>
        <taxon>Arthropoda</taxon>
        <taxon>Hexapoda</taxon>
        <taxon>Insecta</taxon>
        <taxon>Pterygota</taxon>
        <taxon>Neoptera</taxon>
        <taxon>Paraneoptera</taxon>
        <taxon>Hemiptera</taxon>
        <taxon>Sternorrhyncha</taxon>
        <taxon>Aphidomorpha</taxon>
        <taxon>Aphidoidea</taxon>
        <taxon>Aphididae</taxon>
        <taxon>Aphidini</taxon>
        <taxon>Aphis</taxon>
        <taxon>Aphis</taxon>
    </lineage>
</organism>
<dbReference type="AlphaFoldDB" id="A0A6G0VSZ9"/>
<dbReference type="InterPro" id="IPR048324">
    <property type="entry name" value="ZSWIM1-3_RNaseH-like"/>
</dbReference>
<accession>A0A6G0VSZ9</accession>
<keyword evidence="4" id="KW-1185">Reference proteome</keyword>
<proteinExistence type="predicted"/>
<feature type="non-terminal residue" evidence="3">
    <location>
        <position position="1"/>
    </location>
</feature>
<dbReference type="Proteomes" id="UP000478052">
    <property type="component" value="Unassembled WGS sequence"/>
</dbReference>
<keyword evidence="1" id="KW-0863">Zinc-finger</keyword>
<gene>
    <name evidence="3" type="ORF">FWK35_00035642</name>
</gene>
<protein>
    <recommendedName>
        <fullName evidence="2">SWIM-type domain-containing protein</fullName>
    </recommendedName>
</protein>
<keyword evidence="1" id="KW-0479">Metal-binding</keyword>
<keyword evidence="1" id="KW-0862">Zinc</keyword>
<comment type="caution">
    <text evidence="3">The sequence shown here is derived from an EMBL/GenBank/DDBJ whole genome shotgun (WGS) entry which is preliminary data.</text>
</comment>
<evidence type="ECO:0000256" key="1">
    <source>
        <dbReference type="PROSITE-ProRule" id="PRU00325"/>
    </source>
</evidence>
<feature type="non-terminal residue" evidence="3">
    <location>
        <position position="592"/>
    </location>
</feature>
<dbReference type="PANTHER" id="PTHR31569:SF4">
    <property type="entry name" value="SWIM-TYPE DOMAIN-CONTAINING PROTEIN"/>
    <property type="match status" value="1"/>
</dbReference>
<sequence>TLKQGCEANIYLRINEKGNALVISKLNEIHNHPVSRTMYSFLPNQRKVTPETTAAIVELMDLNANKKLIQNKLLHETGKVITLKDITNKCRSGKQQSNYCDIEEIIKKLKKTYCCSVELSVTGDNSLVGVFIQDKIMQESFQAYPEVIFVDATYKLIDWKIPVYILLLEDGNGQSEVGGIGLLVNEEYETLLWFFQTFKRLNSASTLIRLFVSDKDMKERSVIREVFPNASLEICLFHSLRTFNRELTCEKRGITPKVRDQVKSIFEKLCYSKNEEEYSCFYKHLQEVAPNSVLEYFNNNWHDLRNEWVTGLTSNNGNFMNLTNNRLENFNGKLKSVIPIFSNLETFVDKLFVVIRCLRLERDKNALKMVQKQPTISIQNPELFKYFNLLTLYAFEFLKKQFQSKVSFNQNTTEKTCNCQFFMAMRLPCCHIFEYRRKSSFPLYDSTLCDKRWSREFYYRSQRALKTAIDKSECNQKDDVEINFESRIEQIKSKKPKSSHEKFRKASICTTKIAELISYTSNVHFDRKLEQLNLLLSSWSDGKEISITVIDGNNERTEGPMDIDGINDDNDANVCNDHIINNNLSGKQNLTN</sequence>
<evidence type="ECO:0000313" key="3">
    <source>
        <dbReference type="EMBL" id="KAF0705276.1"/>
    </source>
</evidence>